<keyword evidence="2" id="KW-1133">Transmembrane helix</keyword>
<feature type="region of interest" description="Disordered" evidence="1">
    <location>
        <begin position="64"/>
        <end position="91"/>
    </location>
</feature>
<name>A0A6V8MEM6_9BACT</name>
<feature type="compositionally biased region" description="Polar residues" evidence="1">
    <location>
        <begin position="67"/>
        <end position="81"/>
    </location>
</feature>
<feature type="region of interest" description="Disordered" evidence="1">
    <location>
        <begin position="180"/>
        <end position="221"/>
    </location>
</feature>
<protein>
    <submittedName>
        <fullName evidence="3">Type II secretion system pseudopilin TklG</fullName>
    </submittedName>
</protein>
<dbReference type="EMBL" id="BLXX01000002">
    <property type="protein sequence ID" value="GFO58437.1"/>
    <property type="molecule type" value="Genomic_DNA"/>
</dbReference>
<evidence type="ECO:0000256" key="1">
    <source>
        <dbReference type="SAM" id="MobiDB-lite"/>
    </source>
</evidence>
<proteinExistence type="predicted"/>
<accession>A0A6V8MEM6</accession>
<dbReference type="RefSeq" id="WP_183353304.1">
    <property type="nucleotide sequence ID" value="NZ_BLXX01000002.1"/>
</dbReference>
<evidence type="ECO:0000256" key="2">
    <source>
        <dbReference type="SAM" id="Phobius"/>
    </source>
</evidence>
<organism evidence="3 4">
    <name type="scientific">Geomonas silvestris</name>
    <dbReference type="NCBI Taxonomy" id="2740184"/>
    <lineage>
        <taxon>Bacteria</taxon>
        <taxon>Pseudomonadati</taxon>
        <taxon>Thermodesulfobacteriota</taxon>
        <taxon>Desulfuromonadia</taxon>
        <taxon>Geobacterales</taxon>
        <taxon>Geobacteraceae</taxon>
        <taxon>Geomonas</taxon>
    </lineage>
</organism>
<gene>
    <name evidence="3" type="primary">tklG</name>
    <name evidence="3" type="ORF">GMST_07620</name>
</gene>
<dbReference type="AlphaFoldDB" id="A0A6V8MEM6"/>
<evidence type="ECO:0000313" key="4">
    <source>
        <dbReference type="Proteomes" id="UP000556026"/>
    </source>
</evidence>
<sequence>MSHPLRSQAGLTYLATIVMVVILGIMLSQGAQYWSTRMQREREVELIFRGTQIRDALRRWYGFRPPSTDSNGRQTPASDGSLTGAVKRPPLPDLKTLLSDPSQAGRVRLLRPSNLVDPITGKEWAVVKDASQRIVGVASTSEKPPLKQANFPLDLDPQDFEGKKKYSEWQFIYNHYPKPGAAGGVKGLPTTGPDGGKGSATPSPGSSGPPTGTNQPGAGAP</sequence>
<feature type="transmembrane region" description="Helical" evidence="2">
    <location>
        <begin position="12"/>
        <end position="34"/>
    </location>
</feature>
<feature type="compositionally biased region" description="Low complexity" evidence="1">
    <location>
        <begin position="199"/>
        <end position="213"/>
    </location>
</feature>
<dbReference type="Proteomes" id="UP000556026">
    <property type="component" value="Unassembled WGS sequence"/>
</dbReference>
<comment type="caution">
    <text evidence="3">The sequence shown here is derived from an EMBL/GenBank/DDBJ whole genome shotgun (WGS) entry which is preliminary data.</text>
</comment>
<evidence type="ECO:0000313" key="3">
    <source>
        <dbReference type="EMBL" id="GFO58437.1"/>
    </source>
</evidence>
<keyword evidence="2" id="KW-0472">Membrane</keyword>
<reference evidence="4" key="1">
    <citation type="submission" date="2020-06" db="EMBL/GenBank/DDBJ databases">
        <title>Draft genomic sequence of Geomonas sp. Red330.</title>
        <authorList>
            <person name="Itoh H."/>
            <person name="Zhenxing X."/>
            <person name="Ushijima N."/>
            <person name="Masuda Y."/>
            <person name="Shiratori Y."/>
            <person name="Senoo K."/>
        </authorList>
    </citation>
    <scope>NUCLEOTIDE SEQUENCE [LARGE SCALE GENOMIC DNA]</scope>
    <source>
        <strain evidence="4">Red330</strain>
    </source>
</reference>
<keyword evidence="4" id="KW-1185">Reference proteome</keyword>
<keyword evidence="2" id="KW-0812">Transmembrane</keyword>